<reference evidence="2" key="1">
    <citation type="journal article" date="2014" name="Int. J. Syst. Evol. Microbiol.">
        <title>Complete genome sequence of Corynebacterium casei LMG S-19264T (=DSM 44701T), isolated from a smear-ripened cheese.</title>
        <authorList>
            <consortium name="US DOE Joint Genome Institute (JGI-PGF)"/>
            <person name="Walter F."/>
            <person name="Albersmeier A."/>
            <person name="Kalinowski J."/>
            <person name="Ruckert C."/>
        </authorList>
    </citation>
    <scope>NUCLEOTIDE SEQUENCE</scope>
    <source>
        <strain evidence="2">CGMCC 4.7272</strain>
    </source>
</reference>
<dbReference type="Gene3D" id="3.40.710.10">
    <property type="entry name" value="DD-peptidase/beta-lactamase superfamily"/>
    <property type="match status" value="1"/>
</dbReference>
<sequence>MANGWSCSAQWWHPSGATGDFSAVGVYGQYIYVNPAERTVIVKLSDHGTERDEQETIDAMRDLSHNLHH</sequence>
<keyword evidence="3" id="KW-1185">Reference proteome</keyword>
<organism evidence="2 3">
    <name type="scientific">Streptomyces lacrimifluminis</name>
    <dbReference type="NCBI Taxonomy" id="1500077"/>
    <lineage>
        <taxon>Bacteria</taxon>
        <taxon>Bacillati</taxon>
        <taxon>Actinomycetota</taxon>
        <taxon>Actinomycetes</taxon>
        <taxon>Kitasatosporales</taxon>
        <taxon>Streptomycetaceae</taxon>
        <taxon>Streptomyces</taxon>
    </lineage>
</organism>
<comment type="caution">
    <text evidence="2">The sequence shown here is derived from an EMBL/GenBank/DDBJ whole genome shotgun (WGS) entry which is preliminary data.</text>
</comment>
<gene>
    <name evidence="2" type="ORF">GCM10012282_67740</name>
</gene>
<name>A0A917P493_9ACTN</name>
<dbReference type="Proteomes" id="UP000625682">
    <property type="component" value="Unassembled WGS sequence"/>
</dbReference>
<proteinExistence type="predicted"/>
<accession>A0A917P493</accession>
<evidence type="ECO:0000313" key="3">
    <source>
        <dbReference type="Proteomes" id="UP000625682"/>
    </source>
</evidence>
<evidence type="ECO:0000313" key="2">
    <source>
        <dbReference type="EMBL" id="GGJ60927.1"/>
    </source>
</evidence>
<reference evidence="2" key="2">
    <citation type="submission" date="2020-09" db="EMBL/GenBank/DDBJ databases">
        <authorList>
            <person name="Sun Q."/>
            <person name="Zhou Y."/>
        </authorList>
    </citation>
    <scope>NUCLEOTIDE SEQUENCE</scope>
    <source>
        <strain evidence="2">CGMCC 4.7272</strain>
    </source>
</reference>
<protein>
    <recommendedName>
        <fullName evidence="4">Beta-lactamase-related domain-containing protein</fullName>
    </recommendedName>
</protein>
<dbReference type="SUPFAM" id="SSF56601">
    <property type="entry name" value="beta-lactamase/transpeptidase-like"/>
    <property type="match status" value="1"/>
</dbReference>
<dbReference type="EMBL" id="BMMU01000032">
    <property type="protein sequence ID" value="GGJ60927.1"/>
    <property type="molecule type" value="Genomic_DNA"/>
</dbReference>
<feature type="region of interest" description="Disordered" evidence="1">
    <location>
        <begin position="47"/>
        <end position="69"/>
    </location>
</feature>
<evidence type="ECO:0008006" key="4">
    <source>
        <dbReference type="Google" id="ProtNLM"/>
    </source>
</evidence>
<evidence type="ECO:0000256" key="1">
    <source>
        <dbReference type="SAM" id="MobiDB-lite"/>
    </source>
</evidence>
<feature type="compositionally biased region" description="Basic and acidic residues" evidence="1">
    <location>
        <begin position="58"/>
        <end position="69"/>
    </location>
</feature>
<dbReference type="InterPro" id="IPR012338">
    <property type="entry name" value="Beta-lactam/transpept-like"/>
</dbReference>
<dbReference type="AlphaFoldDB" id="A0A917P493"/>